<dbReference type="AlphaFoldDB" id="A0A7U4LND4"/>
<evidence type="ECO:0000313" key="1">
    <source>
        <dbReference type="EMBL" id="AKC62975.1"/>
    </source>
</evidence>
<dbReference type="RefSeq" id="WP_144407837.1">
    <property type="nucleotide sequence ID" value="NZ_JAHLNY010000004.1"/>
</dbReference>
<dbReference type="KEGG" id="cld:CLSPO_c22550"/>
<dbReference type="Proteomes" id="UP000033052">
    <property type="component" value="Chromosome"/>
</dbReference>
<sequence>MPLSLREYSYSCKLEEKRISLKILSRILKQIDIPKTSEIFKITQKSIRYSDSLASIFYKEVNNTPILRDIKLPRYVPEMKPYELNISVYDEFLKGGVKSE</sequence>
<name>A0A7U4LND4_CLOSG</name>
<dbReference type="EMBL" id="CP009225">
    <property type="protein sequence ID" value="AKC62975.1"/>
    <property type="molecule type" value="Genomic_DNA"/>
</dbReference>
<organism evidence="1 2">
    <name type="scientific">Clostridium sporogenes</name>
    <dbReference type="NCBI Taxonomy" id="1509"/>
    <lineage>
        <taxon>Bacteria</taxon>
        <taxon>Bacillati</taxon>
        <taxon>Bacillota</taxon>
        <taxon>Clostridia</taxon>
        <taxon>Eubacteriales</taxon>
        <taxon>Clostridiaceae</taxon>
        <taxon>Clostridium</taxon>
    </lineage>
</organism>
<protein>
    <submittedName>
        <fullName evidence="1">Uncharacterized protein</fullName>
    </submittedName>
</protein>
<gene>
    <name evidence="1" type="ORF">CLSPO_c22550</name>
</gene>
<evidence type="ECO:0000313" key="2">
    <source>
        <dbReference type="Proteomes" id="UP000033052"/>
    </source>
</evidence>
<reference evidence="1 2" key="1">
    <citation type="journal article" date="2015" name="PLoS ONE">
        <title>A universal mariner transposon system for forward genetic studies in the genus clostridium.</title>
        <authorList>
            <person name="Zhang Y."/>
            <person name="Grosse-Honebrink A."/>
            <person name="Minton N.P."/>
        </authorList>
    </citation>
    <scope>NUCLEOTIDE SEQUENCE [LARGE SCALE GENOMIC DNA]</scope>
    <source>
        <strain evidence="1 2">NCIMB 10696</strain>
    </source>
</reference>
<proteinExistence type="predicted"/>
<accession>A0A7U4LND4</accession>